<dbReference type="Proteomes" id="UP000626092">
    <property type="component" value="Unassembled WGS sequence"/>
</dbReference>
<comment type="caution">
    <text evidence="3">The sequence shown here is derived from an EMBL/GenBank/DDBJ whole genome shotgun (WGS) entry which is preliminary data.</text>
</comment>
<evidence type="ECO:0000256" key="2">
    <source>
        <dbReference type="SAM" id="SignalP"/>
    </source>
</evidence>
<keyword evidence="2" id="KW-0732">Signal</keyword>
<protein>
    <submittedName>
        <fullName evidence="3">Uncharacterized protein</fullName>
    </submittedName>
</protein>
<evidence type="ECO:0000313" key="3">
    <source>
        <dbReference type="EMBL" id="KAF7146557.1"/>
    </source>
</evidence>
<feature type="compositionally biased region" description="Basic and acidic residues" evidence="1">
    <location>
        <begin position="333"/>
        <end position="348"/>
    </location>
</feature>
<name>A0A834H332_RHOSS</name>
<feature type="signal peptide" evidence="2">
    <location>
        <begin position="1"/>
        <end position="20"/>
    </location>
</feature>
<sequence length="376" mass="41409">MMNVAVALFLVLSSLVTVEPEVCSPPQEKPPNPPPEDAIVVEHSTHRVKQVLDRARDVKEHAQEAVSEALSKAKDFVPRKTSEVSDVIRAACRISYDFGQTTANKVSSAVTEKVVPTVNQYVPGERGRAKIGRFATSFVRNAAVYGLPEVLKYWVPAEDSKQKVKEVLDIAREVKEHAKEAVSEALIKAKDSVGYRTSEVSNKVKDVIGATYQISYDFSRATAAKVSGAVTEKVVPTVNQYMPDERGRAKIGRFATSFVKNAAVYGLPVVLGYWFPGGVPVFDIASQSLRDVKTEDYEAKTKTEHCKEELKRLLGEVDKLERELSGGAQNIQDDVKPERESSVGKDNRADAKFESGAASFKCAPEGRRNDQNVYDE</sequence>
<organism evidence="3 4">
    <name type="scientific">Rhododendron simsii</name>
    <name type="common">Sims's rhododendron</name>
    <dbReference type="NCBI Taxonomy" id="118357"/>
    <lineage>
        <taxon>Eukaryota</taxon>
        <taxon>Viridiplantae</taxon>
        <taxon>Streptophyta</taxon>
        <taxon>Embryophyta</taxon>
        <taxon>Tracheophyta</taxon>
        <taxon>Spermatophyta</taxon>
        <taxon>Magnoliopsida</taxon>
        <taxon>eudicotyledons</taxon>
        <taxon>Gunneridae</taxon>
        <taxon>Pentapetalae</taxon>
        <taxon>asterids</taxon>
        <taxon>Ericales</taxon>
        <taxon>Ericaceae</taxon>
        <taxon>Ericoideae</taxon>
        <taxon>Rhodoreae</taxon>
        <taxon>Rhododendron</taxon>
    </lineage>
</organism>
<evidence type="ECO:0000313" key="4">
    <source>
        <dbReference type="Proteomes" id="UP000626092"/>
    </source>
</evidence>
<gene>
    <name evidence="3" type="ORF">RHSIM_Rhsim04G0017600</name>
</gene>
<dbReference type="AlphaFoldDB" id="A0A834H332"/>
<dbReference type="OrthoDB" id="765404at2759"/>
<proteinExistence type="predicted"/>
<evidence type="ECO:0000256" key="1">
    <source>
        <dbReference type="SAM" id="MobiDB-lite"/>
    </source>
</evidence>
<dbReference type="EMBL" id="WJXA01000004">
    <property type="protein sequence ID" value="KAF7146557.1"/>
    <property type="molecule type" value="Genomic_DNA"/>
</dbReference>
<reference evidence="3" key="1">
    <citation type="submission" date="2019-11" db="EMBL/GenBank/DDBJ databases">
        <authorList>
            <person name="Liu Y."/>
            <person name="Hou J."/>
            <person name="Li T.-Q."/>
            <person name="Guan C.-H."/>
            <person name="Wu X."/>
            <person name="Wu H.-Z."/>
            <person name="Ling F."/>
            <person name="Zhang R."/>
            <person name="Shi X.-G."/>
            <person name="Ren J.-P."/>
            <person name="Chen E.-F."/>
            <person name="Sun J.-M."/>
        </authorList>
    </citation>
    <scope>NUCLEOTIDE SEQUENCE</scope>
    <source>
        <strain evidence="3">Adult_tree_wgs_1</strain>
        <tissue evidence="3">Leaves</tissue>
    </source>
</reference>
<feature type="chain" id="PRO_5032958387" evidence="2">
    <location>
        <begin position="21"/>
        <end position="376"/>
    </location>
</feature>
<feature type="region of interest" description="Disordered" evidence="1">
    <location>
        <begin position="325"/>
        <end position="348"/>
    </location>
</feature>
<keyword evidence="4" id="KW-1185">Reference proteome</keyword>
<accession>A0A834H332</accession>